<dbReference type="RefSeq" id="WP_095511495.1">
    <property type="nucleotide sequence ID" value="NZ_MQWD01000001.1"/>
</dbReference>
<dbReference type="EMBL" id="MQWD01000001">
    <property type="protein sequence ID" value="PAP77825.1"/>
    <property type="molecule type" value="Genomic_DNA"/>
</dbReference>
<organism evidence="1 2">
    <name type="scientific">Rubrivirga marina</name>
    <dbReference type="NCBI Taxonomy" id="1196024"/>
    <lineage>
        <taxon>Bacteria</taxon>
        <taxon>Pseudomonadati</taxon>
        <taxon>Rhodothermota</taxon>
        <taxon>Rhodothermia</taxon>
        <taxon>Rhodothermales</taxon>
        <taxon>Rubricoccaceae</taxon>
        <taxon>Rubrivirga</taxon>
    </lineage>
</organism>
<reference evidence="1 2" key="1">
    <citation type="submission" date="2016-11" db="EMBL/GenBank/DDBJ databases">
        <title>Study of marine rhodopsin-containing bacteria.</title>
        <authorList>
            <person name="Yoshizawa S."/>
            <person name="Kumagai Y."/>
            <person name="Kogure K."/>
        </authorList>
    </citation>
    <scope>NUCLEOTIDE SEQUENCE [LARGE SCALE GENOMIC DNA]</scope>
    <source>
        <strain evidence="1 2">SAORIC-28</strain>
    </source>
</reference>
<comment type="caution">
    <text evidence="1">The sequence shown here is derived from an EMBL/GenBank/DDBJ whole genome shotgun (WGS) entry which is preliminary data.</text>
</comment>
<gene>
    <name evidence="1" type="ORF">BSZ37_15930</name>
</gene>
<dbReference type="Proteomes" id="UP000216339">
    <property type="component" value="Unassembled WGS sequence"/>
</dbReference>
<evidence type="ECO:0000313" key="1">
    <source>
        <dbReference type="EMBL" id="PAP77825.1"/>
    </source>
</evidence>
<name>A0A271J4E6_9BACT</name>
<proteinExistence type="predicted"/>
<evidence type="ECO:0000313" key="2">
    <source>
        <dbReference type="Proteomes" id="UP000216339"/>
    </source>
</evidence>
<sequence>MPQFEVEPHDQPATFVRARSEADAVARHLGGEPEAVEVGEPEPGAGWCDVTVGGEAWGRVRPRDRMRFRRD</sequence>
<protein>
    <submittedName>
        <fullName evidence="1">Uncharacterized protein</fullName>
    </submittedName>
</protein>
<accession>A0A271J4E6</accession>
<dbReference type="AlphaFoldDB" id="A0A271J4E6"/>
<keyword evidence="2" id="KW-1185">Reference proteome</keyword>